<comment type="caution">
    <text evidence="1">The sequence shown here is derived from an EMBL/GenBank/DDBJ whole genome shotgun (WGS) entry which is preliminary data.</text>
</comment>
<reference evidence="1 2" key="1">
    <citation type="submission" date="2021-04" db="EMBL/GenBank/DDBJ databases">
        <authorList>
            <person name="Rodrigo-Torres L."/>
            <person name="Arahal R. D."/>
            <person name="Lucena T."/>
        </authorList>
    </citation>
    <scope>NUCLEOTIDE SEQUENCE [LARGE SCALE GENOMIC DNA]</scope>
    <source>
        <strain evidence="1 2">CECT 9623</strain>
    </source>
</reference>
<evidence type="ECO:0000313" key="1">
    <source>
        <dbReference type="EMBL" id="CAG5068584.1"/>
    </source>
</evidence>
<accession>A0ABN7R5K4</accession>
<dbReference type="RefSeq" id="WP_215232725.1">
    <property type="nucleotide sequence ID" value="NZ_CAJRAU010000002.1"/>
</dbReference>
<proteinExistence type="predicted"/>
<evidence type="ECO:0008006" key="3">
    <source>
        <dbReference type="Google" id="ProtNLM"/>
    </source>
</evidence>
<keyword evidence="2" id="KW-1185">Reference proteome</keyword>
<dbReference type="Proteomes" id="UP000679725">
    <property type="component" value="Unassembled WGS sequence"/>
</dbReference>
<dbReference type="SUPFAM" id="SSF55144">
    <property type="entry name" value="LigT-like"/>
    <property type="match status" value="1"/>
</dbReference>
<dbReference type="InterPro" id="IPR009097">
    <property type="entry name" value="Cyclic_Pdiesterase"/>
</dbReference>
<evidence type="ECO:0000313" key="2">
    <source>
        <dbReference type="Proteomes" id="UP000679725"/>
    </source>
</evidence>
<dbReference type="EMBL" id="CAJRAU010000002">
    <property type="protein sequence ID" value="CAG5068584.1"/>
    <property type="molecule type" value="Genomic_DNA"/>
</dbReference>
<dbReference type="Pfam" id="PF13563">
    <property type="entry name" value="2_5_RNA_ligase2"/>
    <property type="match status" value="1"/>
</dbReference>
<dbReference type="Gene3D" id="3.90.1140.10">
    <property type="entry name" value="Cyclic phosphodiesterase"/>
    <property type="match status" value="1"/>
</dbReference>
<sequence length="207" mass="24048">MKREEGMSLYTLVLMPNDRIIGCVKNFKERSREILDKRYGSENSLAHITLFAFFAYDKDYPAILREFKRILAGARPFRVQFDGFSSFKESEFCTFFVRLTSDAEKTAIGISSFLETNFDKRLRKDKTADWKKIHRLHMTVVRNVAVADVVKCEDAFKEETFNDFFNCSSLALRKLNLAKGQYDILDSIPLLGNEYIVGQQTKMFDIL</sequence>
<gene>
    <name evidence="1" type="ORF">DYBT9623_01315</name>
</gene>
<organism evidence="1 2">
    <name type="scientific">Dyadobacter linearis</name>
    <dbReference type="NCBI Taxonomy" id="2823330"/>
    <lineage>
        <taxon>Bacteria</taxon>
        <taxon>Pseudomonadati</taxon>
        <taxon>Bacteroidota</taxon>
        <taxon>Cytophagia</taxon>
        <taxon>Cytophagales</taxon>
        <taxon>Spirosomataceae</taxon>
        <taxon>Dyadobacter</taxon>
    </lineage>
</organism>
<protein>
    <recommendedName>
        <fullName evidence="3">2'-5' RNA ligase</fullName>
    </recommendedName>
</protein>
<name>A0ABN7R5K4_9BACT</name>